<dbReference type="WBParaSite" id="scaffold22735_cov170.g19968">
    <property type="protein sequence ID" value="scaffold22735_cov170.g19968"/>
    <property type="gene ID" value="scaffold22735_cov170.g19968"/>
</dbReference>
<organism evidence="2 3">
    <name type="scientific">Meloidogyne javanica</name>
    <name type="common">Root-knot nematode worm</name>
    <dbReference type="NCBI Taxonomy" id="6303"/>
    <lineage>
        <taxon>Eukaryota</taxon>
        <taxon>Metazoa</taxon>
        <taxon>Ecdysozoa</taxon>
        <taxon>Nematoda</taxon>
        <taxon>Chromadorea</taxon>
        <taxon>Rhabditida</taxon>
        <taxon>Tylenchina</taxon>
        <taxon>Tylenchomorpha</taxon>
        <taxon>Tylenchoidea</taxon>
        <taxon>Meloidogynidae</taxon>
        <taxon>Meloidogyninae</taxon>
        <taxon>Meloidogyne</taxon>
        <taxon>Meloidogyne incognita group</taxon>
    </lineage>
</organism>
<accession>A0A915LYC4</accession>
<name>A0A915LYC4_MELJA</name>
<feature type="region of interest" description="Disordered" evidence="1">
    <location>
        <begin position="1"/>
        <end position="118"/>
    </location>
</feature>
<evidence type="ECO:0000256" key="1">
    <source>
        <dbReference type="SAM" id="MobiDB-lite"/>
    </source>
</evidence>
<proteinExistence type="predicted"/>
<feature type="compositionally biased region" description="Basic and acidic residues" evidence="1">
    <location>
        <begin position="294"/>
        <end position="303"/>
    </location>
</feature>
<protein>
    <submittedName>
        <fullName evidence="3">Uncharacterized protein</fullName>
    </submittedName>
</protein>
<dbReference type="AlphaFoldDB" id="A0A915LYC4"/>
<feature type="region of interest" description="Disordered" evidence="1">
    <location>
        <begin position="230"/>
        <end position="310"/>
    </location>
</feature>
<feature type="region of interest" description="Disordered" evidence="1">
    <location>
        <begin position="386"/>
        <end position="437"/>
    </location>
</feature>
<reference evidence="3" key="1">
    <citation type="submission" date="2022-11" db="UniProtKB">
        <authorList>
            <consortium name="WormBaseParasite"/>
        </authorList>
    </citation>
    <scope>IDENTIFICATION</scope>
</reference>
<evidence type="ECO:0000313" key="3">
    <source>
        <dbReference type="WBParaSite" id="scaffold22735_cov170.g19968"/>
    </source>
</evidence>
<dbReference type="Proteomes" id="UP000887561">
    <property type="component" value="Unplaced"/>
</dbReference>
<evidence type="ECO:0000313" key="2">
    <source>
        <dbReference type="Proteomes" id="UP000887561"/>
    </source>
</evidence>
<sequence>MTTEYDDENCGQLIITTDDELVDCPPVSPDGESEFSSTTEPSQKLDGEKSNVKVSAHVDSSTSQSQSAIPDSTQISSTETKMDGSNLEIGEIDGKKQELSKNVSTRNKKREKVSTKKFDQKPLNADKLQNKTNEENTAKIDVKHKPHGVHNFLSGTLNKKTMIDKSTCVFTRANGTSNGLEEHLLSMRPGTNVTIDITIICKSGGNTLYICAKWRGQEYHGVLTDGEPLFSHHHSQKRNANSNSNKSHFDNDGSGPSHSMAAEGDRVSNIGGVKRGGKRGGTHLSKPSIATSGPEDKRLKNIADDTAGQPNHANKQLAILESSATQTISPEMNSIGCDPFNISQNNEESSSSSHILCFKCKQVLTKEEKEAFKNCQTTKIIRPNTLSIDEQEEEGPSTTKKQRLHKAKEAENDDSPGFSDISDDAAPTLEKQEQVGF</sequence>
<feature type="compositionally biased region" description="Polar residues" evidence="1">
    <location>
        <begin position="58"/>
        <end position="79"/>
    </location>
</feature>
<keyword evidence="2" id="KW-1185">Reference proteome</keyword>